<evidence type="ECO:0000256" key="1">
    <source>
        <dbReference type="ARBA" id="ARBA00004567"/>
    </source>
</evidence>
<feature type="region of interest" description="Disordered" evidence="10">
    <location>
        <begin position="1"/>
        <end position="101"/>
    </location>
</feature>
<evidence type="ECO:0000313" key="12">
    <source>
        <dbReference type="EMBL" id="EGW35690.1"/>
    </source>
</evidence>
<evidence type="ECO:0000256" key="6">
    <source>
        <dbReference type="ARBA" id="ARBA00022927"/>
    </source>
</evidence>
<dbReference type="PANTHER" id="PTHR23198:SF6">
    <property type="entry name" value="NUCLEAR PORE COMPLEX PROTEIN NUP98-NUP96"/>
    <property type="match status" value="1"/>
</dbReference>
<dbReference type="Pfam" id="PF12110">
    <property type="entry name" value="Nup96"/>
    <property type="match status" value="2"/>
</dbReference>
<dbReference type="InterPro" id="IPR021967">
    <property type="entry name" value="Nup98_C"/>
</dbReference>
<keyword evidence="6" id="KW-0653">Protein transport</keyword>
<dbReference type="FunCoup" id="G3AER4">
    <property type="interactions" value="773"/>
</dbReference>
<dbReference type="OrthoDB" id="3797628at2759"/>
<dbReference type="GO" id="GO:0000973">
    <property type="term" value="P:post-transcriptional tethering of RNA polymerase II gene DNA at nuclear periphery"/>
    <property type="evidence" value="ECO:0007669"/>
    <property type="project" value="TreeGrafter"/>
</dbReference>
<dbReference type="PROSITE" id="PS51434">
    <property type="entry name" value="NUP_C"/>
    <property type="match status" value="1"/>
</dbReference>
<dbReference type="InParanoid" id="G3AER4"/>
<evidence type="ECO:0000256" key="2">
    <source>
        <dbReference type="ARBA" id="ARBA00008926"/>
    </source>
</evidence>
<keyword evidence="3" id="KW-0813">Transport</keyword>
<dbReference type="PANTHER" id="PTHR23198">
    <property type="entry name" value="NUCLEOPORIN"/>
    <property type="match status" value="1"/>
</dbReference>
<dbReference type="GO" id="GO:0006405">
    <property type="term" value="P:RNA export from nucleus"/>
    <property type="evidence" value="ECO:0007669"/>
    <property type="project" value="TreeGrafter"/>
</dbReference>
<keyword evidence="13" id="KW-1185">Reference proteome</keyword>
<name>G3AER4_SPAPN</name>
<organism evidence="13">
    <name type="scientific">Spathaspora passalidarum (strain NRRL Y-27907 / 11-Y1)</name>
    <dbReference type="NCBI Taxonomy" id="619300"/>
    <lineage>
        <taxon>Eukaryota</taxon>
        <taxon>Fungi</taxon>
        <taxon>Dikarya</taxon>
        <taxon>Ascomycota</taxon>
        <taxon>Saccharomycotina</taxon>
        <taxon>Pichiomycetes</taxon>
        <taxon>Debaryomycetaceae</taxon>
        <taxon>Spathaspora</taxon>
    </lineage>
</organism>
<dbReference type="AlphaFoldDB" id="G3AER4"/>
<feature type="compositionally biased region" description="Low complexity" evidence="10">
    <location>
        <begin position="38"/>
        <end position="62"/>
    </location>
</feature>
<evidence type="ECO:0000256" key="4">
    <source>
        <dbReference type="ARBA" id="ARBA00022813"/>
    </source>
</evidence>
<evidence type="ECO:0000313" key="13">
    <source>
        <dbReference type="Proteomes" id="UP000000709"/>
    </source>
</evidence>
<dbReference type="Gene3D" id="3.30.1610.10">
    <property type="entry name" value="Peptidase S59, nucleoporin"/>
    <property type="match status" value="1"/>
</dbReference>
<evidence type="ECO:0000256" key="5">
    <source>
        <dbReference type="ARBA" id="ARBA00022816"/>
    </source>
</evidence>
<dbReference type="InterPro" id="IPR007230">
    <property type="entry name" value="Nup98_auto-Pept-S59_dom"/>
</dbReference>
<dbReference type="STRING" id="619300.G3AER4"/>
<protein>
    <recommendedName>
        <fullName evidence="11">Peptidase S59 domain-containing protein</fullName>
    </recommendedName>
</protein>
<keyword evidence="9" id="KW-0539">Nucleus</keyword>
<comment type="similarity">
    <text evidence="2">Belongs to the nucleoporin GLFG family.</text>
</comment>
<dbReference type="OMA" id="PMGKGLN"/>
<comment type="subcellular location">
    <subcellularLocation>
        <location evidence="1">Nucleus</location>
        <location evidence="1">Nuclear pore complex</location>
    </subcellularLocation>
</comment>
<dbReference type="GO" id="GO:0003723">
    <property type="term" value="F:RNA binding"/>
    <property type="evidence" value="ECO:0007669"/>
    <property type="project" value="TreeGrafter"/>
</dbReference>
<keyword evidence="5" id="KW-0509">mRNA transport</keyword>
<dbReference type="eggNOG" id="KOG0845">
    <property type="taxonomic scope" value="Eukaryota"/>
</dbReference>
<dbReference type="HOGENOM" id="CLU_005908_0_0_1"/>
<dbReference type="GO" id="GO:0034398">
    <property type="term" value="P:telomere tethering at nuclear periphery"/>
    <property type="evidence" value="ECO:0007669"/>
    <property type="project" value="TreeGrafter"/>
</dbReference>
<dbReference type="Pfam" id="PF04096">
    <property type="entry name" value="Nucleoporin2"/>
    <property type="match status" value="1"/>
</dbReference>
<dbReference type="GO" id="GO:0006606">
    <property type="term" value="P:protein import into nucleus"/>
    <property type="evidence" value="ECO:0007669"/>
    <property type="project" value="TreeGrafter"/>
</dbReference>
<dbReference type="InterPro" id="IPR037665">
    <property type="entry name" value="Nucleoporin_S59-like"/>
</dbReference>
<dbReference type="GO" id="GO:0017056">
    <property type="term" value="F:structural constituent of nuclear pore"/>
    <property type="evidence" value="ECO:0007669"/>
    <property type="project" value="InterPro"/>
</dbReference>
<dbReference type="Gene3D" id="1.25.40.690">
    <property type="match status" value="1"/>
</dbReference>
<feature type="compositionally biased region" description="Low complexity" evidence="10">
    <location>
        <begin position="77"/>
        <end position="101"/>
    </location>
</feature>
<keyword evidence="4" id="KW-0068">Autocatalytic cleavage</keyword>
<feature type="compositionally biased region" description="Polar residues" evidence="10">
    <location>
        <begin position="1"/>
        <end position="11"/>
    </location>
</feature>
<gene>
    <name evidence="12" type="ORF">SPAPADRAFT_53861</name>
</gene>
<proteinExistence type="inferred from homology"/>
<evidence type="ECO:0000256" key="3">
    <source>
        <dbReference type="ARBA" id="ARBA00022448"/>
    </source>
</evidence>
<dbReference type="Proteomes" id="UP000000709">
    <property type="component" value="Unassembled WGS sequence"/>
</dbReference>
<dbReference type="GO" id="GO:0008139">
    <property type="term" value="F:nuclear localization sequence binding"/>
    <property type="evidence" value="ECO:0007669"/>
    <property type="project" value="TreeGrafter"/>
</dbReference>
<evidence type="ECO:0000259" key="11">
    <source>
        <dbReference type="PROSITE" id="PS51434"/>
    </source>
</evidence>
<dbReference type="GO" id="GO:0051028">
    <property type="term" value="P:mRNA transport"/>
    <property type="evidence" value="ECO:0007669"/>
    <property type="project" value="UniProtKB-KW"/>
</dbReference>
<dbReference type="InterPro" id="IPR036903">
    <property type="entry name" value="Nup98_auto-Pept-S59_dom_sf"/>
</dbReference>
<evidence type="ECO:0000256" key="9">
    <source>
        <dbReference type="ARBA" id="ARBA00023242"/>
    </source>
</evidence>
<dbReference type="GO" id="GO:0044614">
    <property type="term" value="C:nuclear pore cytoplasmic filaments"/>
    <property type="evidence" value="ECO:0007669"/>
    <property type="project" value="TreeGrafter"/>
</dbReference>
<evidence type="ECO:0000256" key="8">
    <source>
        <dbReference type="ARBA" id="ARBA00023132"/>
    </source>
</evidence>
<reference evidence="12 13" key="1">
    <citation type="journal article" date="2011" name="Proc. Natl. Acad. Sci. U.S.A.">
        <title>Comparative genomics of xylose-fermenting fungi for enhanced biofuel production.</title>
        <authorList>
            <person name="Wohlbach D.J."/>
            <person name="Kuo A."/>
            <person name="Sato T.K."/>
            <person name="Potts K.M."/>
            <person name="Salamov A.A."/>
            <person name="LaButti K.M."/>
            <person name="Sun H."/>
            <person name="Clum A."/>
            <person name="Pangilinan J.L."/>
            <person name="Lindquist E.A."/>
            <person name="Lucas S."/>
            <person name="Lapidus A."/>
            <person name="Jin M."/>
            <person name="Gunawan C."/>
            <person name="Balan V."/>
            <person name="Dale B.E."/>
            <person name="Jeffries T.W."/>
            <person name="Zinkel R."/>
            <person name="Barry K.W."/>
            <person name="Grigoriev I.V."/>
            <person name="Gasch A.P."/>
        </authorList>
    </citation>
    <scope>NUCLEOTIDE SEQUENCE [LARGE SCALE GENOMIC DNA]</scope>
    <source>
        <strain evidence="13">NRRL Y-27907 / 11-Y1</strain>
    </source>
</reference>
<keyword evidence="8" id="KW-0906">Nuclear pore complex</keyword>
<feature type="compositionally biased region" description="Low complexity" evidence="10">
    <location>
        <begin position="20"/>
        <end position="30"/>
    </location>
</feature>
<dbReference type="GeneID" id="18871817"/>
<dbReference type="RefSeq" id="XP_007373102.1">
    <property type="nucleotide sequence ID" value="XM_007373040.1"/>
</dbReference>
<accession>G3AER4</accession>
<evidence type="ECO:0000256" key="10">
    <source>
        <dbReference type="SAM" id="MobiDB-lite"/>
    </source>
</evidence>
<feature type="domain" description="Peptidase S59" evidence="11">
    <location>
        <begin position="333"/>
        <end position="474"/>
    </location>
</feature>
<keyword evidence="7" id="KW-0811">Translocation</keyword>
<dbReference type="EMBL" id="GL996499">
    <property type="protein sequence ID" value="EGW35690.1"/>
    <property type="molecule type" value="Genomic_DNA"/>
</dbReference>
<sequence>MSTFGNNNWGASTGFGRRASLSGPPASASSTGGGGLFGNSSTGFGQGAANSTTAANTSTSGGLLSNKRPASGGGLFGSSSTGGQQNQGNPLFQQQPQQQSSLLTVQNSNPYSYNQLLTNLQASNDTMPESIITQIFSPAQHQAKDMPERKRRFSYLEKPEAHKPKSSLLAKLGQTFRFIRGVSKTNDNNVKGLFSQSDDLLKKPVLPIQTPAISTKNAVKSYRQVDARRVGSMKRLVIKSKPVKYHLIDVNKVFNAKRRKVENNVVTADKLLTEKYLSDSDDDDEVVDTRKSLDSRYAYKVNKDRATGANIIEDTFTPQEETQEEKDKATTMHDGYWCSPTIFELSQMSLEELSSVDNFIIGRIGYGQITYSRPVDLSTIMLDAKDHGHSLDKELFDNVIQITKRHILAYKNYPAKPPIGQGLNVPAMITLEGMVPTKGRSLAEHIAFLKNQVGQEFITYDPITHTWVFKVNHFSVWGLVEEEDGPELMEMKRKQDEQEHQSYLEYSKVYGDESIKKEVTKKALYDQVKVFPGSWEYEYTSTPDPLNLKRELVSNEILEQLNKLKSEEYEEERNPYEVQMLPSDVDIAEIVDEKVYEPEIDDDAVFDSIQTRPNLPTSDDWLIQLELANDLNSALAPYNSIVKPSQKLTLEKVDGLLFSDFNNSIIEKQKLETISDEIEVDDEEQDDIYANNISEVVSRVLSQSEIVSRESTYPKVIFTRDLTMKSFITTDMTDSEREVITLASALFDNDEVDREINQLPSKSNTTLIEAITERTRRNLFGEWLKNYNKSAINNLLSTHKSDPLESVFIYLCSGDLMKAIEAAIDTNNGHLSVILNLADSNDEVVKQIAAQQLKQWLENGMNVPKALVKIYTILSGEIDSLAAGLPWNIALALHLFYGGTSLTELVFEFKDRVPEGLPVVDVLKLAFILPLDVASISNTSLNKKLKWYFCKVLAGSASFDDVTKSFGDYLASVKLWKDAIFVYSHLSNDAESQELIRELIIANISSLKCDQGYLMDVLKVPKTVIYEAISIEKRAAGDFWGEVEALETVALWEMAHSTIISELGPSTVISNNGDDIDHFERLITPFPRHGLIIPDWNVGAGIYVAYFKFLKQKNNVDASIIDFLLTNIPLVKHSPESFTQKVALNIISKSVGDYIIESEFADKKDEVVKLYLDTVDLEYFKLRLSIQ</sequence>
<evidence type="ECO:0000256" key="7">
    <source>
        <dbReference type="ARBA" id="ARBA00023010"/>
    </source>
</evidence>
<dbReference type="SUPFAM" id="SSF82215">
    <property type="entry name" value="C-terminal autoproteolytic domain of nucleoporin nup98"/>
    <property type="match status" value="1"/>
</dbReference>
<dbReference type="KEGG" id="spaa:SPAPADRAFT_53861"/>